<feature type="transmembrane region" description="Helical" evidence="7">
    <location>
        <begin position="2093"/>
        <end position="2113"/>
    </location>
</feature>
<dbReference type="PANTHER" id="PTHR30071">
    <property type="entry name" value="HEME EXPORTER PROTEIN C"/>
    <property type="match status" value="1"/>
</dbReference>
<dbReference type="OrthoDB" id="1709115at2759"/>
<feature type="transmembrane region" description="Helical" evidence="7">
    <location>
        <begin position="1289"/>
        <end position="1309"/>
    </location>
</feature>
<feature type="compositionally biased region" description="Low complexity" evidence="6">
    <location>
        <begin position="204"/>
        <end position="214"/>
    </location>
</feature>
<dbReference type="Pfam" id="PF01578">
    <property type="entry name" value="Cytochrom_C_asm"/>
    <property type="match status" value="1"/>
</dbReference>
<accession>A0A812VL83</accession>
<organism evidence="11 12">
    <name type="scientific">Symbiodinium pilosum</name>
    <name type="common">Dinoflagellate</name>
    <dbReference type="NCBI Taxonomy" id="2952"/>
    <lineage>
        <taxon>Eukaryota</taxon>
        <taxon>Sar</taxon>
        <taxon>Alveolata</taxon>
        <taxon>Dinophyceae</taxon>
        <taxon>Suessiales</taxon>
        <taxon>Symbiodiniaceae</taxon>
        <taxon>Symbiodinium</taxon>
    </lineage>
</organism>
<reference evidence="11" key="1">
    <citation type="submission" date="2021-02" db="EMBL/GenBank/DDBJ databases">
        <authorList>
            <person name="Dougan E. K."/>
            <person name="Rhodes N."/>
            <person name="Thang M."/>
            <person name="Chan C."/>
        </authorList>
    </citation>
    <scope>NUCLEOTIDE SEQUENCE</scope>
</reference>
<feature type="region of interest" description="Disordered" evidence="6">
    <location>
        <begin position="353"/>
        <end position="458"/>
    </location>
</feature>
<feature type="transmembrane region" description="Helical" evidence="7">
    <location>
        <begin position="1259"/>
        <end position="1282"/>
    </location>
</feature>
<feature type="region of interest" description="Disordered" evidence="6">
    <location>
        <begin position="874"/>
        <end position="904"/>
    </location>
</feature>
<feature type="region of interest" description="Disordered" evidence="6">
    <location>
        <begin position="508"/>
        <end position="530"/>
    </location>
</feature>
<feature type="transmembrane region" description="Helical" evidence="7">
    <location>
        <begin position="1049"/>
        <end position="1075"/>
    </location>
</feature>
<feature type="transmembrane region" description="Helical" evidence="7">
    <location>
        <begin position="1965"/>
        <end position="1987"/>
    </location>
</feature>
<dbReference type="InterPro" id="IPR002541">
    <property type="entry name" value="Cyt_c_assembly"/>
</dbReference>
<feature type="transmembrane region" description="Helical" evidence="7">
    <location>
        <begin position="1229"/>
        <end position="1247"/>
    </location>
</feature>
<feature type="compositionally biased region" description="Pro residues" evidence="6">
    <location>
        <begin position="886"/>
        <end position="895"/>
    </location>
</feature>
<keyword evidence="2 7" id="KW-0812">Transmembrane</keyword>
<feature type="transmembrane region" description="Helical" evidence="7">
    <location>
        <begin position="2020"/>
        <end position="2041"/>
    </location>
</feature>
<feature type="transmembrane region" description="Helical" evidence="7">
    <location>
        <begin position="1199"/>
        <end position="1217"/>
    </location>
</feature>
<feature type="transmembrane region" description="Helical" evidence="7">
    <location>
        <begin position="2254"/>
        <end position="2274"/>
    </location>
</feature>
<dbReference type="GO" id="GO:0005886">
    <property type="term" value="C:plasma membrane"/>
    <property type="evidence" value="ECO:0007669"/>
    <property type="project" value="TreeGrafter"/>
</dbReference>
<feature type="transmembrane region" description="Helical" evidence="7">
    <location>
        <begin position="2150"/>
        <end position="2173"/>
    </location>
</feature>
<feature type="region of interest" description="Disordered" evidence="6">
    <location>
        <begin position="260"/>
        <end position="305"/>
    </location>
</feature>
<feature type="transmembrane region" description="Helical" evidence="7">
    <location>
        <begin position="2218"/>
        <end position="2234"/>
    </location>
</feature>
<keyword evidence="8" id="KW-0732">Signal</keyword>
<feature type="transmembrane region" description="Helical" evidence="7">
    <location>
        <begin position="2061"/>
        <end position="2086"/>
    </location>
</feature>
<evidence type="ECO:0000256" key="3">
    <source>
        <dbReference type="ARBA" id="ARBA00022748"/>
    </source>
</evidence>
<evidence type="ECO:0000259" key="9">
    <source>
        <dbReference type="Pfam" id="PF01578"/>
    </source>
</evidence>
<evidence type="ECO:0000256" key="6">
    <source>
        <dbReference type="SAM" id="MobiDB-lite"/>
    </source>
</evidence>
<feature type="region of interest" description="Disordered" evidence="6">
    <location>
        <begin position="197"/>
        <end position="238"/>
    </location>
</feature>
<evidence type="ECO:0000259" key="10">
    <source>
        <dbReference type="Pfam" id="PF05140"/>
    </source>
</evidence>
<evidence type="ECO:0000313" key="12">
    <source>
        <dbReference type="Proteomes" id="UP000649617"/>
    </source>
</evidence>
<keyword evidence="4 7" id="KW-1133">Transmembrane helix</keyword>
<comment type="subcellular location">
    <subcellularLocation>
        <location evidence="1">Membrane</location>
        <topology evidence="1">Multi-pass membrane protein</topology>
    </subcellularLocation>
</comment>
<feature type="compositionally biased region" description="Acidic residues" evidence="6">
    <location>
        <begin position="520"/>
        <end position="530"/>
    </location>
</feature>
<feature type="transmembrane region" description="Helical" evidence="7">
    <location>
        <begin position="1937"/>
        <end position="1958"/>
    </location>
</feature>
<feature type="transmembrane region" description="Helical" evidence="7">
    <location>
        <begin position="1159"/>
        <end position="1179"/>
    </location>
</feature>
<evidence type="ECO:0000256" key="8">
    <source>
        <dbReference type="SAM" id="SignalP"/>
    </source>
</evidence>
<evidence type="ECO:0000256" key="7">
    <source>
        <dbReference type="SAM" id="Phobius"/>
    </source>
</evidence>
<dbReference type="InterPro" id="IPR045062">
    <property type="entry name" value="Cyt_c_biogenesis_CcsA/CcmC"/>
</dbReference>
<feature type="transmembrane region" description="Helical" evidence="7">
    <location>
        <begin position="1993"/>
        <end position="2013"/>
    </location>
</feature>
<dbReference type="Pfam" id="PF05140">
    <property type="entry name" value="ResB"/>
    <property type="match status" value="1"/>
</dbReference>
<feature type="signal peptide" evidence="8">
    <location>
        <begin position="1"/>
        <end position="21"/>
    </location>
</feature>
<dbReference type="Proteomes" id="UP000649617">
    <property type="component" value="Unassembled WGS sequence"/>
</dbReference>
<name>A0A812VL83_SYMPI</name>
<dbReference type="EMBL" id="CAJNIZ010042979">
    <property type="protein sequence ID" value="CAE7645439.1"/>
    <property type="molecule type" value="Genomic_DNA"/>
</dbReference>
<keyword evidence="5 7" id="KW-0472">Membrane</keyword>
<feature type="transmembrane region" description="Helical" evidence="7">
    <location>
        <begin position="2119"/>
        <end position="2138"/>
    </location>
</feature>
<feature type="transmembrane region" description="Helical" evidence="7">
    <location>
        <begin position="1126"/>
        <end position="1147"/>
    </location>
</feature>
<feature type="transmembrane region" description="Helical" evidence="7">
    <location>
        <begin position="576"/>
        <end position="599"/>
    </location>
</feature>
<proteinExistence type="predicted"/>
<feature type="domain" description="Cytochrome c assembly protein" evidence="9">
    <location>
        <begin position="1994"/>
        <end position="2244"/>
    </location>
</feature>
<feature type="chain" id="PRO_5032631016" evidence="8">
    <location>
        <begin position="22"/>
        <end position="2293"/>
    </location>
</feature>
<evidence type="ECO:0000256" key="1">
    <source>
        <dbReference type="ARBA" id="ARBA00004141"/>
    </source>
</evidence>
<dbReference type="GO" id="GO:0020037">
    <property type="term" value="F:heme binding"/>
    <property type="evidence" value="ECO:0007669"/>
    <property type="project" value="InterPro"/>
</dbReference>
<feature type="compositionally biased region" description="Acidic residues" evidence="6">
    <location>
        <begin position="429"/>
        <end position="442"/>
    </location>
</feature>
<protein>
    <submittedName>
        <fullName evidence="11">NrfI protein</fullName>
    </submittedName>
</protein>
<keyword evidence="12" id="KW-1185">Reference proteome</keyword>
<comment type="caution">
    <text evidence="11">The sequence shown here is derived from an EMBL/GenBank/DDBJ whole genome shotgun (WGS) entry which is preliminary data.</text>
</comment>
<evidence type="ECO:0000256" key="5">
    <source>
        <dbReference type="ARBA" id="ARBA00023136"/>
    </source>
</evidence>
<dbReference type="GO" id="GO:0017004">
    <property type="term" value="P:cytochrome complex assembly"/>
    <property type="evidence" value="ECO:0007669"/>
    <property type="project" value="UniProtKB-KW"/>
</dbReference>
<evidence type="ECO:0000256" key="2">
    <source>
        <dbReference type="ARBA" id="ARBA00022692"/>
    </source>
</evidence>
<dbReference type="PANTHER" id="PTHR30071:SF1">
    <property type="entry name" value="CYTOCHROME B_B6 PROTEIN-RELATED"/>
    <property type="match status" value="1"/>
</dbReference>
<evidence type="ECO:0000256" key="4">
    <source>
        <dbReference type="ARBA" id="ARBA00022989"/>
    </source>
</evidence>
<feature type="compositionally biased region" description="Low complexity" evidence="6">
    <location>
        <begin position="874"/>
        <end position="885"/>
    </location>
</feature>
<evidence type="ECO:0000313" key="11">
    <source>
        <dbReference type="EMBL" id="CAE7645439.1"/>
    </source>
</evidence>
<dbReference type="InterPro" id="IPR007816">
    <property type="entry name" value="ResB-like_domain"/>
</dbReference>
<feature type="compositionally biased region" description="Polar residues" evidence="6">
    <location>
        <begin position="508"/>
        <end position="518"/>
    </location>
</feature>
<sequence length="2293" mass="243947">MTGTVRVLLIAIPCLLAVAWGSEWLSAQSPAAGQPIAAGQGAAGQFGAAPAPAPGLVTHVIQQEGRPHTVVVADTKRAVLAVYHIDPHSGKLALKSVRNVTWDLQMPQYDTELPLPEEGGGRHNAMANKFIGLDDAATQLGISKDKLNEIRESGAVRAYRDGVSWKFRTEEIDSLGEDIKSGNLPSGIDLGESISLESDESTGLSSLSLAPASDLDVEVTEEPAKKEEPSAGASDLDLEMLDEPTVAAEADDDNESILLSEDELGDSPDRPPSTIIGRSQLRDEPSDDDLLLASPDNAAGMSDVRLADDEDVDDLLGAAKSAAASKFEDLEELEFDLEAESSRILEAQDVAAAQAAASKAKQEKEAAADPSGLGSSLELASDDAGSKAGDTGVHEAKSGQSSAFSLASDEDDELELDLAASDAGLQPDGSDDLVLDSSDDDISLSGGDSGINLKPSDSGLALDDESFALGGSAIGSSLDLGDSLASSGDSLAIGSSASEVSLEGSTAFASSPDFNLQPSDDGDDEDEDDSSQIIALDAVEEPGDEDDEVALTDASAVVVGVPGAQASPVIAQEAVFPMWIVAFLGLSAMLMAVSAIMAADLLRSMWAAEESLTLQSPLIQGFLGTRPDAPSSRWRQARIIADLAPVALPPKGRPPLFTPSDSARSMIRPALPSPAALLPLALLVVAIGCRPADEIRTYTVPKDLSAAAPPAAAQPQSAQPAVPSRMIAAMVAGDQRAWFFKAMGPSEQVDAVADDVHAFLNTIRYEDGRPTWETPDSWTEQPSSGMRLSTLLIPAGEQPLELSVIGLALPDDWDAGVLDNVNRWRGQLSLDPLAADSRDGIEPLESAGREAVVVDLVGEANAAAMMPPMAGGMMSPPPRASATPPATNPHPPQPRPLTYKLPDGWRELPPTSMRVVNVRVGEGDAEAVVTAMPFPSSAPEIADPLANANRWLGENGMPPVDPDALGEVTEEMKIAGADGVYFEMLSDDHEDNTLAAMVERGPMVWFFKLRGPAATVGANRDAFRAWVDSLRFNDPAPARPRPAAPAKSFWMTLLEGLASLGLTVTLFALLIFLIFMGTLAQKDQGVWQVVEQTYFRVWFAWIDFQAFARLIELWTKTPINNVPGGFWFPGGTLLGILLGVNLLAAHSLRFRVVAHGPRLLAGVVVTAIGVGLGAALVLADQRGAVEGVFTTGVQSLLWHALRASVAGVALLCGYLFAVSKKPALAPERALAAAVAVVTGVTAVWLYANPAVQLNPSGLRILWLLALCMAVSLVCNAGCLLLFKKRSGIVLLHAGVLLLMVGELIVGLAADEGQMTITEGASSNYAVDIRTSELAVVDSSNPDEDVVTVVPQRYLAGDEVIAAEGLPFKVKPLEFLPNSFLVPPNAGTANPSTEGAGLSISAAQTKQVAGVDTKQGIDMPSVYAELLDPETDESLGVYLFSASVDRDQRALNPQPVEVDGKTYNVALRFKRQYKPYSVELVDFRFDRFIGTSTAKNYSADVIIHDAARSVDREAHISMNNPTRHAGDTLYQSSFDPETEQTTVLQVVTNTGRLIPYLSCVMVGLGLFTHFGQTLLRFFDRREREVAKTDADTPAPLRAGDAWTSPQVVVPVAAAVLLAGYVLSKARTDEAAVDEMPVGRFGALAMVDGGRVKPYDTYARTVLQRISNRQEINLKPLGQEDRPACADGLDKVPAEKWMLDVISGREGAGDYRVFRIDNLDLLAALGLEPRTGSFRYSLNEVLERKAKPVEGEGDAIQTPEFNRQVDLAAPVPTEERSLFQSRVIALAENISRYRVMDGAFRSFGILGVESFPEGFAQQVAEAAMSLRRAEAPLPVPPQRVEDTWKTVIDAEIESFLRQREGAKPNPAVVALLGAIDAYRTQDLRGFSESLDTLETQYAKYQKQLNSPLNAEAVAQLKPAERLDLEKAGFEQWFNQFSPFTLAAVLYVVAFLCAVFSWVAAPRVLGRTAMAIVAVTLVLHTFAIVGRLYISGRPPVTNLYSSAVFIGWAMVVFGLIIDGVYRVGVGTALGAAAGFLTMLIAYFLGQDGDTFTVMQAVLDTQFWLATHVVCITLGYGATFMAGAVALAYLAYRNPTLFCGVLAAAVLVLMPILGVGLANGKGVAMLATAAGLVVFAVLFAARPRDAVDGTVERLLTRITYGVLCFALFFSFIGTVLGGLWADDSWGRFWGWDPKENGAMIIVLWNALILHARWGAMITPRGFAALAVLGNIVTTWSWFGTNELGVGLHAYGGVSDEMSLGLGIMTTAIITQIPLLPLASLPRDAWRVWAGGGRPASA</sequence>
<feature type="domain" description="ResB-like" evidence="10">
    <location>
        <begin position="1470"/>
        <end position="1542"/>
    </location>
</feature>
<feature type="transmembrane region" description="Helical" evidence="7">
    <location>
        <begin position="2193"/>
        <end position="2211"/>
    </location>
</feature>
<keyword evidence="3" id="KW-0201">Cytochrome c-type biogenesis</keyword>
<gene>
    <name evidence="11" type="primary">nrfI</name>
    <name evidence="11" type="ORF">SPIL2461_LOCUS17149</name>
</gene>